<evidence type="ECO:0000256" key="3">
    <source>
        <dbReference type="ARBA" id="ARBA00022781"/>
    </source>
</evidence>
<comment type="function">
    <text evidence="7">F(1)F(0) ATP synthase produces ATP from ADP in the presence of a proton or sodium gradient. F-type ATPases consist of two structural domains, F(1) containing the extramembraneous catalytic core and F(0) containing the membrane proton channel, linked together by a central stalk and a peripheral stalk. During catalysis, ATP synthesis in the catalytic domain of F(1) is coupled via a rotary mechanism of the central stalk subunits to proton translocation.</text>
</comment>
<keyword evidence="7" id="KW-1003">Cell membrane</keyword>
<reference evidence="8 9" key="1">
    <citation type="submission" date="2019-01" db="EMBL/GenBank/DDBJ databases">
        <title>Blautia sp. nov. KGMB01111 isolated human feces.</title>
        <authorList>
            <person name="Park J.-E."/>
            <person name="Kim J.-S."/>
            <person name="Park S.-H."/>
        </authorList>
    </citation>
    <scope>NUCLEOTIDE SEQUENCE [LARGE SCALE GENOMIC DNA]</scope>
    <source>
        <strain evidence="8 9">KGMB01111</strain>
    </source>
</reference>
<dbReference type="NCBIfam" id="TIGR01145">
    <property type="entry name" value="ATP_synt_delta"/>
    <property type="match status" value="1"/>
</dbReference>
<dbReference type="PRINTS" id="PR00125">
    <property type="entry name" value="ATPASEDELTA"/>
</dbReference>
<evidence type="ECO:0000256" key="5">
    <source>
        <dbReference type="ARBA" id="ARBA00023136"/>
    </source>
</evidence>
<dbReference type="Gene3D" id="1.10.520.20">
    <property type="entry name" value="N-terminal domain of the delta subunit of the F1F0-ATP synthase"/>
    <property type="match status" value="1"/>
</dbReference>
<keyword evidence="5 7" id="KW-0472">Membrane</keyword>
<dbReference type="InterPro" id="IPR000711">
    <property type="entry name" value="ATPase_OSCP/dsu"/>
</dbReference>
<organism evidence="8 9">
    <name type="scientific">Blautia faecicola</name>
    <dbReference type="NCBI Taxonomy" id="2509240"/>
    <lineage>
        <taxon>Bacteria</taxon>
        <taxon>Bacillati</taxon>
        <taxon>Bacillota</taxon>
        <taxon>Clostridia</taxon>
        <taxon>Lachnospirales</taxon>
        <taxon>Lachnospiraceae</taxon>
        <taxon>Blautia</taxon>
    </lineage>
</organism>
<evidence type="ECO:0000256" key="1">
    <source>
        <dbReference type="ARBA" id="ARBA00004370"/>
    </source>
</evidence>
<keyword evidence="7" id="KW-0139">CF(1)</keyword>
<evidence type="ECO:0000256" key="4">
    <source>
        <dbReference type="ARBA" id="ARBA00023065"/>
    </source>
</evidence>
<dbReference type="RefSeq" id="WP_129259088.1">
    <property type="nucleotide sequence ID" value="NZ_SDKC01000001.1"/>
</dbReference>
<dbReference type="HAMAP" id="MF_01416">
    <property type="entry name" value="ATP_synth_delta_bact"/>
    <property type="match status" value="1"/>
</dbReference>
<dbReference type="EMBL" id="SDKC01000001">
    <property type="protein sequence ID" value="RXS76424.1"/>
    <property type="molecule type" value="Genomic_DNA"/>
</dbReference>
<evidence type="ECO:0000256" key="7">
    <source>
        <dbReference type="HAMAP-Rule" id="MF_01416"/>
    </source>
</evidence>
<dbReference type="GO" id="GO:0045259">
    <property type="term" value="C:proton-transporting ATP synthase complex"/>
    <property type="evidence" value="ECO:0007669"/>
    <property type="project" value="UniProtKB-KW"/>
</dbReference>
<keyword evidence="2 7" id="KW-0813">Transport</keyword>
<comment type="similarity">
    <text evidence="7">Belongs to the ATPase delta chain family.</text>
</comment>
<dbReference type="OrthoDB" id="9802471at2"/>
<comment type="caution">
    <text evidence="8">The sequence shown here is derived from an EMBL/GenBank/DDBJ whole genome shotgun (WGS) entry which is preliminary data.</text>
</comment>
<dbReference type="AlphaFoldDB" id="A0A4Q1RKU1"/>
<comment type="function">
    <text evidence="7">This protein is part of the stalk that links CF(0) to CF(1). It either transmits conformational changes from CF(0) to CF(1) or is implicated in proton conduction.</text>
</comment>
<gene>
    <name evidence="7 8" type="primary">atpH</name>
    <name evidence="8" type="ORF">ETP43_15255</name>
</gene>
<keyword evidence="6 7" id="KW-0066">ATP synthesis</keyword>
<dbReference type="Proteomes" id="UP000290106">
    <property type="component" value="Unassembled WGS sequence"/>
</dbReference>
<evidence type="ECO:0000313" key="8">
    <source>
        <dbReference type="EMBL" id="RXS76424.1"/>
    </source>
</evidence>
<dbReference type="GO" id="GO:0005886">
    <property type="term" value="C:plasma membrane"/>
    <property type="evidence" value="ECO:0007669"/>
    <property type="project" value="UniProtKB-SubCell"/>
</dbReference>
<accession>A0A4Q1RKU1</accession>
<proteinExistence type="inferred from homology"/>
<comment type="subcellular location">
    <subcellularLocation>
        <location evidence="7">Cell membrane</location>
        <topology evidence="7">Peripheral membrane protein</topology>
    </subcellularLocation>
    <subcellularLocation>
        <location evidence="1">Membrane</location>
    </subcellularLocation>
</comment>
<evidence type="ECO:0000256" key="2">
    <source>
        <dbReference type="ARBA" id="ARBA00022448"/>
    </source>
</evidence>
<dbReference type="SUPFAM" id="SSF47928">
    <property type="entry name" value="N-terminal domain of the delta subunit of the F1F0-ATP synthase"/>
    <property type="match status" value="1"/>
</dbReference>
<dbReference type="Pfam" id="PF00213">
    <property type="entry name" value="OSCP"/>
    <property type="match status" value="1"/>
</dbReference>
<keyword evidence="3 7" id="KW-0375">Hydrogen ion transport</keyword>
<evidence type="ECO:0000313" key="9">
    <source>
        <dbReference type="Proteomes" id="UP000290106"/>
    </source>
</evidence>
<name>A0A4Q1RKU1_9FIRM</name>
<sequence length="167" mass="19395">MTQTADRYGKVLYDLRVPAEDVEQMKAALCAAPQLVKILNDPTLTKEVKHEIIETIFPKSLHNFLKTVSDRRRCDQIDDMLESYRACVRKEKGIVAATLYCVHEPDENQKAQMEQFVRKTYGVNGVEMTVEQQPDLIGGFVLRVGDREFDWSLRGRVRQLQQRLIRR</sequence>
<dbReference type="PANTHER" id="PTHR11910">
    <property type="entry name" value="ATP SYNTHASE DELTA CHAIN"/>
    <property type="match status" value="1"/>
</dbReference>
<dbReference type="GO" id="GO:0046933">
    <property type="term" value="F:proton-transporting ATP synthase activity, rotational mechanism"/>
    <property type="evidence" value="ECO:0007669"/>
    <property type="project" value="UniProtKB-UniRule"/>
</dbReference>
<keyword evidence="4 7" id="KW-0406">Ion transport</keyword>
<keyword evidence="9" id="KW-1185">Reference proteome</keyword>
<dbReference type="InterPro" id="IPR026015">
    <property type="entry name" value="ATP_synth_OSCP/delta_N_sf"/>
</dbReference>
<evidence type="ECO:0000256" key="6">
    <source>
        <dbReference type="ARBA" id="ARBA00023310"/>
    </source>
</evidence>
<protein>
    <recommendedName>
        <fullName evidence="7">ATP synthase subunit delta</fullName>
    </recommendedName>
    <alternativeName>
        <fullName evidence="7">ATP synthase F(1) sector subunit delta</fullName>
    </alternativeName>
    <alternativeName>
        <fullName evidence="7">F-type ATPase subunit delta</fullName>
        <shortName evidence="7">F-ATPase subunit delta</shortName>
    </alternativeName>
</protein>